<reference evidence="1 2" key="1">
    <citation type="journal article" date="2022" name="Genome Biol. Evol.">
        <title>The Spruce Budworm Genome: Reconstructing the Evolutionary History of Antifreeze Proteins.</title>
        <authorList>
            <person name="Beliveau C."/>
            <person name="Gagne P."/>
            <person name="Picq S."/>
            <person name="Vernygora O."/>
            <person name="Keeling C.I."/>
            <person name="Pinkney K."/>
            <person name="Doucet D."/>
            <person name="Wen F."/>
            <person name="Johnston J.S."/>
            <person name="Maaroufi H."/>
            <person name="Boyle B."/>
            <person name="Laroche J."/>
            <person name="Dewar K."/>
            <person name="Juretic N."/>
            <person name="Blackburn G."/>
            <person name="Nisole A."/>
            <person name="Brunet B."/>
            <person name="Brandao M."/>
            <person name="Lumley L."/>
            <person name="Duan J."/>
            <person name="Quan G."/>
            <person name="Lucarotti C.J."/>
            <person name="Roe A.D."/>
            <person name="Sperling F.A.H."/>
            <person name="Levesque R.C."/>
            <person name="Cusson M."/>
        </authorList>
    </citation>
    <scope>NUCLEOTIDE SEQUENCE [LARGE SCALE GENOMIC DNA]</scope>
    <source>
        <strain evidence="1">Glfc:IPQL:Cfum</strain>
    </source>
</reference>
<proteinExistence type="predicted"/>
<evidence type="ECO:0000313" key="1">
    <source>
        <dbReference type="EMBL" id="KAI8441521.1"/>
    </source>
</evidence>
<accession>A0ACC0KY72</accession>
<protein>
    <submittedName>
        <fullName evidence="1">Uncharacterized protein</fullName>
    </submittedName>
</protein>
<dbReference type="Proteomes" id="UP001064048">
    <property type="component" value="Chromosome 27"/>
</dbReference>
<gene>
    <name evidence="1" type="ORF">MSG28_015109</name>
</gene>
<sequence length="409" mass="46576">MDNLVDFEALIDINEVLVTMEKIEREVQNISQNSLIDAFDKMCDEDDIKNSEITTVNADSNLSIKKNTGCTDDLINADNFGDIFNEMRMSVDTLEKLRQREFSITDINTENNIPKIVQPTHVISENDPAINLDEFEMIFNDICVSNCKIENESILSDTQTQKEETVTSNNVIDVDEIADKLNDDTVGNDINKIVTDNLKPYGQCSLENQATVTLKPNKTENYVIIDLDSAETDTDCNNIMKHEIKKRDNLKTIVSKETGIITLSSDSEDDGYNSSDFEFITESEAKKNCLAKTSIQNYSYYNADYMKYHKSRYLPCKVISSKAKRESHVIPQGQTYLDLFRGMYAPAVVNNLYYASRKRVLPVTSMTIQDGYGFDVYENKCEENQESVRCPLLDIGFPHPIDLHLLRLE</sequence>
<comment type="caution">
    <text evidence="1">The sequence shown here is derived from an EMBL/GenBank/DDBJ whole genome shotgun (WGS) entry which is preliminary data.</text>
</comment>
<name>A0ACC0KY72_CHOFU</name>
<organism evidence="1 2">
    <name type="scientific">Choristoneura fumiferana</name>
    <name type="common">Spruce budworm moth</name>
    <name type="synonym">Archips fumiferana</name>
    <dbReference type="NCBI Taxonomy" id="7141"/>
    <lineage>
        <taxon>Eukaryota</taxon>
        <taxon>Metazoa</taxon>
        <taxon>Ecdysozoa</taxon>
        <taxon>Arthropoda</taxon>
        <taxon>Hexapoda</taxon>
        <taxon>Insecta</taxon>
        <taxon>Pterygota</taxon>
        <taxon>Neoptera</taxon>
        <taxon>Endopterygota</taxon>
        <taxon>Lepidoptera</taxon>
        <taxon>Glossata</taxon>
        <taxon>Ditrysia</taxon>
        <taxon>Tortricoidea</taxon>
        <taxon>Tortricidae</taxon>
        <taxon>Tortricinae</taxon>
        <taxon>Choristoneura</taxon>
    </lineage>
</organism>
<keyword evidence="2" id="KW-1185">Reference proteome</keyword>
<evidence type="ECO:0000313" key="2">
    <source>
        <dbReference type="Proteomes" id="UP001064048"/>
    </source>
</evidence>
<dbReference type="EMBL" id="CM046127">
    <property type="protein sequence ID" value="KAI8441521.1"/>
    <property type="molecule type" value="Genomic_DNA"/>
</dbReference>